<dbReference type="EMBL" id="LJIX01000006">
    <property type="protein sequence ID" value="KQL19651.1"/>
    <property type="molecule type" value="Genomic_DNA"/>
</dbReference>
<name>A0A0Q3VGQ9_9BACI</name>
<keyword evidence="3" id="KW-1185">Reference proteome</keyword>
<comment type="caution">
    <text evidence="2">The sequence shown here is derived from an EMBL/GenBank/DDBJ whole genome shotgun (WGS) entry which is preliminary data.</text>
</comment>
<evidence type="ECO:0000256" key="1">
    <source>
        <dbReference type="SAM" id="Phobius"/>
    </source>
</evidence>
<dbReference type="PATRIC" id="fig|1637975.4.peg.2765"/>
<dbReference type="Proteomes" id="UP000050996">
    <property type="component" value="Unassembled WGS sequence"/>
</dbReference>
<evidence type="ECO:0000313" key="3">
    <source>
        <dbReference type="Proteomes" id="UP000050996"/>
    </source>
</evidence>
<sequence length="69" mass="7971">MDRKRKEKIITWLIVVLIATLAGSIGFMILGYFKIGLASGGIFMFVAAFLAEWTRDKSTVYIHRKEYKR</sequence>
<proteinExistence type="predicted"/>
<gene>
    <name evidence="2" type="ORF">AN957_14470</name>
</gene>
<keyword evidence="1" id="KW-0472">Membrane</keyword>
<accession>A0A0Q3VGQ9</accession>
<organism evidence="2 3">
    <name type="scientific">Cytobacillus solani</name>
    <dbReference type="NCBI Taxonomy" id="1637975"/>
    <lineage>
        <taxon>Bacteria</taxon>
        <taxon>Bacillati</taxon>
        <taxon>Bacillota</taxon>
        <taxon>Bacilli</taxon>
        <taxon>Bacillales</taxon>
        <taxon>Bacillaceae</taxon>
        <taxon>Cytobacillus</taxon>
    </lineage>
</organism>
<reference evidence="2 3" key="1">
    <citation type="submission" date="2015-09" db="EMBL/GenBank/DDBJ databases">
        <title>Genome sequencing project for genomic taxonomy and phylogenomics of Bacillus-like bacteria.</title>
        <authorList>
            <person name="Liu B."/>
            <person name="Wang J."/>
            <person name="Zhu Y."/>
            <person name="Liu G."/>
            <person name="Chen Q."/>
            <person name="Chen Z."/>
            <person name="Lan J."/>
            <person name="Che J."/>
            <person name="Ge C."/>
            <person name="Shi H."/>
            <person name="Pan Z."/>
            <person name="Liu X."/>
        </authorList>
    </citation>
    <scope>NUCLEOTIDE SEQUENCE [LARGE SCALE GENOMIC DNA]</scope>
    <source>
        <strain evidence="2 3">FJAT-18043</strain>
    </source>
</reference>
<dbReference type="InterPro" id="IPR036259">
    <property type="entry name" value="MFS_trans_sf"/>
</dbReference>
<feature type="transmembrane region" description="Helical" evidence="1">
    <location>
        <begin position="9"/>
        <end position="29"/>
    </location>
</feature>
<feature type="transmembrane region" description="Helical" evidence="1">
    <location>
        <begin position="35"/>
        <end position="54"/>
    </location>
</feature>
<evidence type="ECO:0000313" key="2">
    <source>
        <dbReference type="EMBL" id="KQL19651.1"/>
    </source>
</evidence>
<dbReference type="RefSeq" id="WP_053476186.1">
    <property type="nucleotide sequence ID" value="NZ_CP041305.1"/>
</dbReference>
<dbReference type="AlphaFoldDB" id="A0A0Q3VGQ9"/>
<dbReference type="STRING" id="1637975.AN957_14470"/>
<keyword evidence="1" id="KW-0812">Transmembrane</keyword>
<keyword evidence="1" id="KW-1133">Transmembrane helix</keyword>
<protein>
    <submittedName>
        <fullName evidence="2">Uncharacterized protein</fullName>
    </submittedName>
</protein>
<dbReference type="SUPFAM" id="SSF103473">
    <property type="entry name" value="MFS general substrate transporter"/>
    <property type="match status" value="1"/>
</dbReference>